<organism evidence="1 3">
    <name type="scientific">Paenibacillus thiaminolyticus</name>
    <name type="common">Bacillus thiaminolyticus</name>
    <dbReference type="NCBI Taxonomy" id="49283"/>
    <lineage>
        <taxon>Bacteria</taxon>
        <taxon>Bacillati</taxon>
        <taxon>Bacillota</taxon>
        <taxon>Bacilli</taxon>
        <taxon>Bacillales</taxon>
        <taxon>Paenibacillaceae</taxon>
        <taxon>Paenibacillus</taxon>
    </lineage>
</organism>
<sequence length="210" mass="24006">MDIFTSIRQTADIAGGFTIGTLIVEDGEVSVCLEDNTYVVLDDTYHVEVYREGDSYVHVGYEYILTAKTVEGWPLLAGLYCRVKKMTDKPDKPDEAKGGNKMEYQVHIRGRHHVSNRFTIVGENLIDAIKRNFKRMIDKADTEYVPYRYPITVHVSYNKGAMLGQGAIQLKLEWMYSYHMKKPAWLHENIILIYGTESDIEGPTTFVVEA</sequence>
<evidence type="ECO:0000313" key="3">
    <source>
        <dbReference type="Proteomes" id="UP000266177"/>
    </source>
</evidence>
<dbReference type="EMBL" id="QYZD01000011">
    <property type="protein sequence ID" value="RJG23293.1"/>
    <property type="molecule type" value="Genomic_DNA"/>
</dbReference>
<dbReference type="Proteomes" id="UP000266177">
    <property type="component" value="Unassembled WGS sequence"/>
</dbReference>
<evidence type="ECO:0000313" key="1">
    <source>
        <dbReference type="EMBL" id="RJG23293.1"/>
    </source>
</evidence>
<name>A0A3A3GLF6_PANTH</name>
<dbReference type="EMBL" id="QYZD01000011">
    <property type="protein sequence ID" value="RJG23310.1"/>
    <property type="molecule type" value="Genomic_DNA"/>
</dbReference>
<comment type="caution">
    <text evidence="1">The sequence shown here is derived from an EMBL/GenBank/DDBJ whole genome shotgun (WGS) entry which is preliminary data.</text>
</comment>
<dbReference type="OrthoDB" id="2972583at2"/>
<protein>
    <submittedName>
        <fullName evidence="1">Uncharacterized protein</fullName>
    </submittedName>
</protein>
<evidence type="ECO:0000313" key="2">
    <source>
        <dbReference type="EMBL" id="RJG23310.1"/>
    </source>
</evidence>
<accession>A0A3A3GLF6</accession>
<gene>
    <name evidence="1" type="ORF">DQX05_13670</name>
    <name evidence="2" type="ORF">DQX05_13760</name>
</gene>
<proteinExistence type="predicted"/>
<dbReference type="AlphaFoldDB" id="A0A3A3GLF6"/>
<reference evidence="1 3" key="1">
    <citation type="submission" date="2018-09" db="EMBL/GenBank/DDBJ databases">
        <title>Paenibacillus SK2017-BO5.</title>
        <authorList>
            <person name="Piskunova J.V."/>
            <person name="Dubiley S.A."/>
            <person name="Severinov K.V."/>
        </authorList>
    </citation>
    <scope>NUCLEOTIDE SEQUENCE [LARGE SCALE GENOMIC DNA]</scope>
    <source>
        <strain evidence="1 3">BO5</strain>
    </source>
</reference>
<dbReference type="RefSeq" id="WP_119794163.1">
    <property type="nucleotide sequence ID" value="NZ_QYZD01000011.1"/>
</dbReference>